<dbReference type="Gene3D" id="3.40.50.2300">
    <property type="match status" value="1"/>
</dbReference>
<dbReference type="CDD" id="cd17535">
    <property type="entry name" value="REC_NarL-like"/>
    <property type="match status" value="1"/>
</dbReference>
<evidence type="ECO:0000259" key="6">
    <source>
        <dbReference type="PROSITE" id="PS50043"/>
    </source>
</evidence>
<dbReference type="InterPro" id="IPR001789">
    <property type="entry name" value="Sig_transdc_resp-reg_receiver"/>
</dbReference>
<dbReference type="SMART" id="SM00421">
    <property type="entry name" value="HTH_LUXR"/>
    <property type="match status" value="1"/>
</dbReference>
<dbReference type="SUPFAM" id="SSF52172">
    <property type="entry name" value="CheY-like"/>
    <property type="match status" value="1"/>
</dbReference>
<feature type="domain" description="HTH luxR-type" evidence="6">
    <location>
        <begin position="145"/>
        <end position="210"/>
    </location>
</feature>
<feature type="modified residue" description="4-aspartylphosphate" evidence="5">
    <location>
        <position position="56"/>
    </location>
</feature>
<evidence type="ECO:0000256" key="2">
    <source>
        <dbReference type="ARBA" id="ARBA00023015"/>
    </source>
</evidence>
<dbReference type="CDD" id="cd06170">
    <property type="entry name" value="LuxR_C_like"/>
    <property type="match status" value="1"/>
</dbReference>
<dbReference type="InterPro" id="IPR000792">
    <property type="entry name" value="Tscrpt_reg_LuxR_C"/>
</dbReference>
<name>A0A074LM42_9BACL</name>
<keyword evidence="9" id="KW-1185">Reference proteome</keyword>
<reference evidence="8 9" key="1">
    <citation type="journal article" date="2013" name="Int. J. Syst. Evol. Microbiol.">
        <title>Tumebacillus flagellatus sp. nov., an alpha-amylase/pullulanase-producing bacterium isolated from cassava wastewater.</title>
        <authorList>
            <person name="Wang Q."/>
            <person name="Xie N."/>
            <person name="Qin Y."/>
            <person name="Shen N."/>
            <person name="Zhu J."/>
            <person name="Mi H."/>
            <person name="Huang R."/>
        </authorList>
    </citation>
    <scope>NUCLEOTIDE SEQUENCE [LARGE SCALE GENOMIC DNA]</scope>
    <source>
        <strain evidence="8 9">GST4</strain>
    </source>
</reference>
<dbReference type="InterPro" id="IPR011006">
    <property type="entry name" value="CheY-like_superfamily"/>
</dbReference>
<evidence type="ECO:0000313" key="8">
    <source>
        <dbReference type="EMBL" id="KEO82164.1"/>
    </source>
</evidence>
<dbReference type="RefSeq" id="WP_038091013.1">
    <property type="nucleotide sequence ID" value="NZ_JMIR01000026.1"/>
</dbReference>
<keyword evidence="1 5" id="KW-0597">Phosphoprotein</keyword>
<keyword evidence="2" id="KW-0805">Transcription regulation</keyword>
<proteinExistence type="predicted"/>
<evidence type="ECO:0000256" key="3">
    <source>
        <dbReference type="ARBA" id="ARBA00023125"/>
    </source>
</evidence>
<dbReference type="PRINTS" id="PR00038">
    <property type="entry name" value="HTHLUXR"/>
</dbReference>
<dbReference type="AlphaFoldDB" id="A0A074LM42"/>
<dbReference type="PROSITE" id="PS00622">
    <property type="entry name" value="HTH_LUXR_1"/>
    <property type="match status" value="1"/>
</dbReference>
<evidence type="ECO:0000256" key="5">
    <source>
        <dbReference type="PROSITE-ProRule" id="PRU00169"/>
    </source>
</evidence>
<dbReference type="InterPro" id="IPR058245">
    <property type="entry name" value="NreC/VraR/RcsB-like_REC"/>
</dbReference>
<evidence type="ECO:0000256" key="1">
    <source>
        <dbReference type="ARBA" id="ARBA00022553"/>
    </source>
</evidence>
<dbReference type="eggNOG" id="COG2197">
    <property type="taxonomic scope" value="Bacteria"/>
</dbReference>
<dbReference type="SMART" id="SM00448">
    <property type="entry name" value="REC"/>
    <property type="match status" value="1"/>
</dbReference>
<dbReference type="STRING" id="1157490.EL26_16635"/>
<evidence type="ECO:0000313" key="9">
    <source>
        <dbReference type="Proteomes" id="UP000027931"/>
    </source>
</evidence>
<dbReference type="GO" id="GO:0006355">
    <property type="term" value="P:regulation of DNA-templated transcription"/>
    <property type="evidence" value="ECO:0007669"/>
    <property type="project" value="InterPro"/>
</dbReference>
<dbReference type="EMBL" id="JMIR01000026">
    <property type="protein sequence ID" value="KEO82164.1"/>
    <property type="molecule type" value="Genomic_DNA"/>
</dbReference>
<dbReference type="Pfam" id="PF00196">
    <property type="entry name" value="GerE"/>
    <property type="match status" value="1"/>
</dbReference>
<dbReference type="GO" id="GO:0000160">
    <property type="term" value="P:phosphorelay signal transduction system"/>
    <property type="evidence" value="ECO:0007669"/>
    <property type="project" value="InterPro"/>
</dbReference>
<gene>
    <name evidence="8" type="ORF">EL26_16635</name>
</gene>
<dbReference type="PANTHER" id="PTHR43214:SF37">
    <property type="entry name" value="TRANSCRIPTIONAL REGULATORY PROTEIN YDFI"/>
    <property type="match status" value="1"/>
</dbReference>
<keyword evidence="3" id="KW-0238">DNA-binding</keyword>
<dbReference type="Proteomes" id="UP000027931">
    <property type="component" value="Unassembled WGS sequence"/>
</dbReference>
<evidence type="ECO:0000259" key="7">
    <source>
        <dbReference type="PROSITE" id="PS50110"/>
    </source>
</evidence>
<keyword evidence="4" id="KW-0804">Transcription</keyword>
<dbReference type="PANTHER" id="PTHR43214">
    <property type="entry name" value="TWO-COMPONENT RESPONSE REGULATOR"/>
    <property type="match status" value="1"/>
</dbReference>
<dbReference type="InterPro" id="IPR039420">
    <property type="entry name" value="WalR-like"/>
</dbReference>
<evidence type="ECO:0000256" key="4">
    <source>
        <dbReference type="ARBA" id="ARBA00023163"/>
    </source>
</evidence>
<organism evidence="8 9">
    <name type="scientific">Tumebacillus flagellatus</name>
    <dbReference type="NCBI Taxonomy" id="1157490"/>
    <lineage>
        <taxon>Bacteria</taxon>
        <taxon>Bacillati</taxon>
        <taxon>Bacillota</taxon>
        <taxon>Bacilli</taxon>
        <taxon>Bacillales</taxon>
        <taxon>Alicyclobacillaceae</taxon>
        <taxon>Tumebacillus</taxon>
    </lineage>
</organism>
<dbReference type="PROSITE" id="PS50043">
    <property type="entry name" value="HTH_LUXR_2"/>
    <property type="match status" value="1"/>
</dbReference>
<dbReference type="GO" id="GO:0003677">
    <property type="term" value="F:DNA binding"/>
    <property type="evidence" value="ECO:0007669"/>
    <property type="project" value="UniProtKB-KW"/>
</dbReference>
<dbReference type="PROSITE" id="PS50110">
    <property type="entry name" value="RESPONSE_REGULATORY"/>
    <property type="match status" value="1"/>
</dbReference>
<feature type="domain" description="Response regulatory" evidence="7">
    <location>
        <begin position="5"/>
        <end position="121"/>
    </location>
</feature>
<sequence>MSNIRVLLVDDHDMVRLGVRTYLMTEPDIEIVGEAGSGEEGVKRVSELGPDVVLMDLVMGGIDGVEATRRVLAERPQTKVLVLTSFLEDDKVLPALEAGASGYQLKTVLGEELATSIRKVHRGETVLEPQVAAKVVANLQKPKSPTPTAETLTEREMDVLRLIGRGMTNQQIGETLYIGIKTVKTHVSNILAKLGVEDRTQAAILAIRNGWVDAESKKG</sequence>
<dbReference type="Pfam" id="PF00072">
    <property type="entry name" value="Response_reg"/>
    <property type="match status" value="1"/>
</dbReference>
<comment type="caution">
    <text evidence="8">The sequence shown here is derived from an EMBL/GenBank/DDBJ whole genome shotgun (WGS) entry which is preliminary data.</text>
</comment>
<dbReference type="SUPFAM" id="SSF46894">
    <property type="entry name" value="C-terminal effector domain of the bipartite response regulators"/>
    <property type="match status" value="1"/>
</dbReference>
<dbReference type="OrthoDB" id="9779069at2"/>
<protein>
    <submittedName>
        <fullName evidence="8">LuxR family transcriptional regulator</fullName>
    </submittedName>
</protein>
<accession>A0A074LM42</accession>
<dbReference type="InterPro" id="IPR016032">
    <property type="entry name" value="Sig_transdc_resp-reg_C-effctor"/>
</dbReference>